<dbReference type="AlphaFoldDB" id="A0A1I3QF43"/>
<dbReference type="EMBL" id="FORM01000006">
    <property type="protein sequence ID" value="SFJ32400.1"/>
    <property type="molecule type" value="Genomic_DNA"/>
</dbReference>
<evidence type="ECO:0000313" key="2">
    <source>
        <dbReference type="Proteomes" id="UP000199559"/>
    </source>
</evidence>
<sequence>MGNNIAGFCKTEHFAYRQWDRTIKDSVLRSILKNVETNKTNTLLIVSRKVLKKVNIKVNKELFIKIDNNTLITCFYCELQEYYAQNREQNYLIISKI</sequence>
<reference evidence="2" key="1">
    <citation type="submission" date="2016-10" db="EMBL/GenBank/DDBJ databases">
        <authorList>
            <person name="Varghese N."/>
            <person name="Submissions S."/>
        </authorList>
    </citation>
    <scope>NUCLEOTIDE SEQUENCE [LARGE SCALE GENOMIC DNA]</scope>
    <source>
        <strain evidence="2">DSM 28881</strain>
    </source>
</reference>
<dbReference type="STRING" id="1144750.SAMN05443431_106108"/>
<protein>
    <submittedName>
        <fullName evidence="1">Uncharacterized protein</fullName>
    </submittedName>
</protein>
<gene>
    <name evidence="1" type="ORF">SAMN05443431_106108</name>
</gene>
<proteinExistence type="predicted"/>
<name>A0A1I3QF43_9FLAO</name>
<dbReference type="Proteomes" id="UP000199559">
    <property type="component" value="Unassembled WGS sequence"/>
</dbReference>
<keyword evidence="2" id="KW-1185">Reference proteome</keyword>
<organism evidence="1 2">
    <name type="scientific">Olleya namhaensis</name>
    <dbReference type="NCBI Taxonomy" id="1144750"/>
    <lineage>
        <taxon>Bacteria</taxon>
        <taxon>Pseudomonadati</taxon>
        <taxon>Bacteroidota</taxon>
        <taxon>Flavobacteriia</taxon>
        <taxon>Flavobacteriales</taxon>
        <taxon>Flavobacteriaceae</taxon>
    </lineage>
</organism>
<evidence type="ECO:0000313" key="1">
    <source>
        <dbReference type="EMBL" id="SFJ32400.1"/>
    </source>
</evidence>
<accession>A0A1I3QF43</accession>